<feature type="transmembrane region" description="Helical" evidence="1">
    <location>
        <begin position="7"/>
        <end position="25"/>
    </location>
</feature>
<dbReference type="PANTHER" id="PTHR37304">
    <property type="entry name" value="MEMBRANE PROTEIN-RELATED"/>
    <property type="match status" value="1"/>
</dbReference>
<gene>
    <name evidence="2" type="ORF">CEN91_18</name>
</gene>
<comment type="caution">
    <text evidence="2">The sequence shown here is derived from an EMBL/GenBank/DDBJ whole genome shotgun (WGS) entry which is preliminary data.</text>
</comment>
<dbReference type="AlphaFoldDB" id="A0A554LMV6"/>
<evidence type="ECO:0000256" key="1">
    <source>
        <dbReference type="SAM" id="Phobius"/>
    </source>
</evidence>
<sequence length="63" mass="6713">MKTINTIAMVLLVIGGLNWGLVGLFDYDLVAAIFGDATFLTKLIYDLVGLSAILIAVKAVQKS</sequence>
<evidence type="ECO:0000313" key="3">
    <source>
        <dbReference type="Proteomes" id="UP000315589"/>
    </source>
</evidence>
<evidence type="ECO:0008006" key="4">
    <source>
        <dbReference type="Google" id="ProtNLM"/>
    </source>
</evidence>
<proteinExistence type="predicted"/>
<protein>
    <recommendedName>
        <fullName evidence="4">DUF378 domain-containing protein</fullName>
    </recommendedName>
</protein>
<keyword evidence="1" id="KW-1133">Transmembrane helix</keyword>
<accession>A0A554LMV6</accession>
<dbReference type="Pfam" id="PF04070">
    <property type="entry name" value="DUF378"/>
    <property type="match status" value="1"/>
</dbReference>
<name>A0A554LMV6_9BACT</name>
<reference evidence="2 3" key="1">
    <citation type="submission" date="2017-07" db="EMBL/GenBank/DDBJ databases">
        <title>Mechanisms for carbon and nitrogen cycling indicate functional differentiation within the Candidate Phyla Radiation.</title>
        <authorList>
            <person name="Danczak R.E."/>
            <person name="Johnston M.D."/>
            <person name="Kenah C."/>
            <person name="Slattery M."/>
            <person name="Wrighton K.C."/>
            <person name="Wilkins M.J."/>
        </authorList>
    </citation>
    <scope>NUCLEOTIDE SEQUENCE [LARGE SCALE GENOMIC DNA]</scope>
    <source>
        <strain evidence="2">Licking1014_85</strain>
    </source>
</reference>
<dbReference type="PANTHER" id="PTHR37304:SF1">
    <property type="entry name" value="MEMBRANE PROTEIN"/>
    <property type="match status" value="1"/>
</dbReference>
<dbReference type="InterPro" id="IPR007211">
    <property type="entry name" value="DUF378"/>
</dbReference>
<organism evidence="2 3">
    <name type="scientific">Candidatus Berkelbacteria bacterium Licking1014_85</name>
    <dbReference type="NCBI Taxonomy" id="2017148"/>
    <lineage>
        <taxon>Bacteria</taxon>
        <taxon>Candidatus Berkelbacteria</taxon>
    </lineage>
</organism>
<evidence type="ECO:0000313" key="2">
    <source>
        <dbReference type="EMBL" id="TSC94197.1"/>
    </source>
</evidence>
<dbReference type="Proteomes" id="UP000315589">
    <property type="component" value="Unassembled WGS sequence"/>
</dbReference>
<dbReference type="EMBL" id="VMGI01000001">
    <property type="protein sequence ID" value="TSC94197.1"/>
    <property type="molecule type" value="Genomic_DNA"/>
</dbReference>
<keyword evidence="1" id="KW-0812">Transmembrane</keyword>
<feature type="transmembrane region" description="Helical" evidence="1">
    <location>
        <begin position="37"/>
        <end position="57"/>
    </location>
</feature>
<keyword evidence="1" id="KW-0472">Membrane</keyword>